<feature type="domain" description="DEAD-box RNA helicase Q" evidence="11">
    <location>
        <begin position="6"/>
        <end position="34"/>
    </location>
</feature>
<keyword evidence="2 7" id="KW-0378">Hydrolase</keyword>
<proteinExistence type="inferred from homology"/>
<comment type="similarity">
    <text evidence="5 7">Belongs to the DEAD box helicase family.</text>
</comment>
<dbReference type="RefSeq" id="WP_306388830.1">
    <property type="nucleotide sequence ID" value="NZ_JAVCAP010000009.1"/>
</dbReference>
<dbReference type="InterPro" id="IPR011545">
    <property type="entry name" value="DEAD/DEAH_box_helicase_dom"/>
</dbReference>
<sequence>MSEPITDFNTLGLAEPLLKAIIESGYTTPTPIQAQAIPLALQGNDLMAGAQTGTGKTAAFSLPILHTLLPLASSSTSPAKHPIRALVLAPTRELAIQVYDNIKTYAKHTPLRSLVVYGGVDIKTQTPALKNGVEILVATPGRLLDHVEQKTLSLSQVQFLVLDEADRMLDMGFMPDLKRILALLPKQRQNLMFSATFSDEIKKLADAFLNNPTLIEVARSNATNENVEQKAYLVNTDQKQRFLVQLLKQQATQQVIIFTKTKLSASKLARALERDQIPCSAIHGDKTQKERIEALDAFKAGAISALVATDVAARGLDITDLPLVINYEISTSPEDYVHRIGRTGRAGAKGIAISLIDEDETKYFDEIEKLIKKQVPKEKAVLAESGVPRSSSTRASTAPRTSVNPRSNMTTRKTGKSEDAWFQQPYQPSTDHASKQLPMKAQNNKRKVVAALLGGFGFKGSAAAVTASPKKQAGKGRKPEPVESNTSTSEALPQS</sequence>
<dbReference type="InterPro" id="IPR044742">
    <property type="entry name" value="DEAD/DEAH_RhlB"/>
</dbReference>
<reference evidence="13" key="1">
    <citation type="journal article" date="2019" name="Int. J. Syst. Evol. Microbiol.">
        <title>The Global Catalogue of Microorganisms (GCM) 10K type strain sequencing project: providing services to taxonomists for standard genome sequencing and annotation.</title>
        <authorList>
            <consortium name="The Broad Institute Genomics Platform"/>
            <consortium name="The Broad Institute Genome Sequencing Center for Infectious Disease"/>
            <person name="Wu L."/>
            <person name="Ma J."/>
        </authorList>
    </citation>
    <scope>NUCLEOTIDE SEQUENCE [LARGE SCALE GENOMIC DNA]</scope>
    <source>
        <strain evidence="13">VKM B-3159</strain>
    </source>
</reference>
<dbReference type="InterPro" id="IPR014014">
    <property type="entry name" value="RNA_helicase_DEAD_Q_motif"/>
</dbReference>
<evidence type="ECO:0000313" key="12">
    <source>
        <dbReference type="EMBL" id="MDP8567099.1"/>
    </source>
</evidence>
<comment type="caution">
    <text evidence="12">The sequence shown here is derived from an EMBL/GenBank/DDBJ whole genome shotgun (WGS) entry which is preliminary data.</text>
</comment>
<dbReference type="EC" id="3.6.4.-" evidence="12"/>
<feature type="compositionally biased region" description="Polar residues" evidence="8">
    <location>
        <begin position="483"/>
        <end position="495"/>
    </location>
</feature>
<dbReference type="Pfam" id="PF00271">
    <property type="entry name" value="Helicase_C"/>
    <property type="match status" value="1"/>
</dbReference>
<organism evidence="12 13">
    <name type="scientific">Methylophilus aquaticus</name>
    <dbReference type="NCBI Taxonomy" id="1971610"/>
    <lineage>
        <taxon>Bacteria</taxon>
        <taxon>Pseudomonadati</taxon>
        <taxon>Pseudomonadota</taxon>
        <taxon>Betaproteobacteria</taxon>
        <taxon>Nitrosomonadales</taxon>
        <taxon>Methylophilaceae</taxon>
        <taxon>Methylophilus</taxon>
    </lineage>
</organism>
<keyword evidence="3 7" id="KW-0347">Helicase</keyword>
<feature type="compositionally biased region" description="Polar residues" evidence="8">
    <location>
        <begin position="403"/>
        <end position="412"/>
    </location>
</feature>
<evidence type="ECO:0000313" key="13">
    <source>
        <dbReference type="Proteomes" id="UP001225906"/>
    </source>
</evidence>
<dbReference type="SUPFAM" id="SSF52540">
    <property type="entry name" value="P-loop containing nucleoside triphosphate hydrolases"/>
    <property type="match status" value="1"/>
</dbReference>
<dbReference type="GO" id="GO:0004386">
    <property type="term" value="F:helicase activity"/>
    <property type="evidence" value="ECO:0007669"/>
    <property type="project" value="UniProtKB-KW"/>
</dbReference>
<dbReference type="Proteomes" id="UP001225906">
    <property type="component" value="Unassembled WGS sequence"/>
</dbReference>
<evidence type="ECO:0000256" key="1">
    <source>
        <dbReference type="ARBA" id="ARBA00022741"/>
    </source>
</evidence>
<dbReference type="PROSITE" id="PS00039">
    <property type="entry name" value="DEAD_ATP_HELICASE"/>
    <property type="match status" value="1"/>
</dbReference>
<name>A0ABT9JRJ4_9PROT</name>
<evidence type="ECO:0000256" key="2">
    <source>
        <dbReference type="ARBA" id="ARBA00022801"/>
    </source>
</evidence>
<accession>A0ABT9JRJ4</accession>
<protein>
    <submittedName>
        <fullName evidence="12">DEAD/DEAH box helicase</fullName>
        <ecNumber evidence="12">3.6.4.-</ecNumber>
    </submittedName>
</protein>
<dbReference type="PROSITE" id="PS51192">
    <property type="entry name" value="HELICASE_ATP_BIND_1"/>
    <property type="match status" value="1"/>
</dbReference>
<dbReference type="InterPro" id="IPR027417">
    <property type="entry name" value="P-loop_NTPase"/>
</dbReference>
<feature type="compositionally biased region" description="Low complexity" evidence="8">
    <location>
        <begin position="388"/>
        <end position="402"/>
    </location>
</feature>
<dbReference type="PANTHER" id="PTHR47959:SF13">
    <property type="entry name" value="ATP-DEPENDENT RNA HELICASE RHLE"/>
    <property type="match status" value="1"/>
</dbReference>
<evidence type="ECO:0000259" key="9">
    <source>
        <dbReference type="PROSITE" id="PS51192"/>
    </source>
</evidence>
<dbReference type="CDD" id="cd18787">
    <property type="entry name" value="SF2_C_DEAD"/>
    <property type="match status" value="1"/>
</dbReference>
<keyword evidence="1 7" id="KW-0547">Nucleotide-binding</keyword>
<dbReference type="InterPro" id="IPR014001">
    <property type="entry name" value="Helicase_ATP-bd"/>
</dbReference>
<dbReference type="PROSITE" id="PS51195">
    <property type="entry name" value="Q_MOTIF"/>
    <property type="match status" value="1"/>
</dbReference>
<dbReference type="Pfam" id="PF00270">
    <property type="entry name" value="DEAD"/>
    <property type="match status" value="1"/>
</dbReference>
<dbReference type="EMBL" id="JAVCAP010000009">
    <property type="protein sequence ID" value="MDP8567099.1"/>
    <property type="molecule type" value="Genomic_DNA"/>
</dbReference>
<evidence type="ECO:0000259" key="10">
    <source>
        <dbReference type="PROSITE" id="PS51194"/>
    </source>
</evidence>
<feature type="short sequence motif" description="Q motif" evidence="6">
    <location>
        <begin position="6"/>
        <end position="34"/>
    </location>
</feature>
<dbReference type="CDD" id="cd00268">
    <property type="entry name" value="DEADc"/>
    <property type="match status" value="1"/>
</dbReference>
<dbReference type="SMART" id="SM00490">
    <property type="entry name" value="HELICc"/>
    <property type="match status" value="1"/>
</dbReference>
<evidence type="ECO:0000256" key="4">
    <source>
        <dbReference type="ARBA" id="ARBA00022840"/>
    </source>
</evidence>
<gene>
    <name evidence="12" type="ORF">Q9291_04480</name>
</gene>
<dbReference type="InterPro" id="IPR001650">
    <property type="entry name" value="Helicase_C-like"/>
</dbReference>
<evidence type="ECO:0000259" key="11">
    <source>
        <dbReference type="PROSITE" id="PS51195"/>
    </source>
</evidence>
<dbReference type="PANTHER" id="PTHR47959">
    <property type="entry name" value="ATP-DEPENDENT RNA HELICASE RHLE-RELATED"/>
    <property type="match status" value="1"/>
</dbReference>
<dbReference type="GO" id="GO:0016787">
    <property type="term" value="F:hydrolase activity"/>
    <property type="evidence" value="ECO:0007669"/>
    <property type="project" value="UniProtKB-KW"/>
</dbReference>
<keyword evidence="13" id="KW-1185">Reference proteome</keyword>
<evidence type="ECO:0000256" key="5">
    <source>
        <dbReference type="ARBA" id="ARBA00038437"/>
    </source>
</evidence>
<feature type="region of interest" description="Disordered" evidence="8">
    <location>
        <begin position="381"/>
        <end position="438"/>
    </location>
</feature>
<dbReference type="InterPro" id="IPR050079">
    <property type="entry name" value="DEAD_box_RNA_helicase"/>
</dbReference>
<evidence type="ECO:0000256" key="3">
    <source>
        <dbReference type="ARBA" id="ARBA00022806"/>
    </source>
</evidence>
<dbReference type="SMART" id="SM00487">
    <property type="entry name" value="DEXDc"/>
    <property type="match status" value="1"/>
</dbReference>
<evidence type="ECO:0000256" key="7">
    <source>
        <dbReference type="RuleBase" id="RU000492"/>
    </source>
</evidence>
<dbReference type="Gene3D" id="3.40.50.300">
    <property type="entry name" value="P-loop containing nucleotide triphosphate hydrolases"/>
    <property type="match status" value="2"/>
</dbReference>
<keyword evidence="4 7" id="KW-0067">ATP-binding</keyword>
<feature type="domain" description="Helicase C-terminal" evidence="10">
    <location>
        <begin position="238"/>
        <end position="388"/>
    </location>
</feature>
<feature type="region of interest" description="Disordered" evidence="8">
    <location>
        <begin position="461"/>
        <end position="495"/>
    </location>
</feature>
<evidence type="ECO:0000256" key="8">
    <source>
        <dbReference type="SAM" id="MobiDB-lite"/>
    </source>
</evidence>
<feature type="domain" description="Helicase ATP-binding" evidence="9">
    <location>
        <begin position="37"/>
        <end position="215"/>
    </location>
</feature>
<evidence type="ECO:0000256" key="6">
    <source>
        <dbReference type="PROSITE-ProRule" id="PRU00552"/>
    </source>
</evidence>
<dbReference type="PROSITE" id="PS51194">
    <property type="entry name" value="HELICASE_CTER"/>
    <property type="match status" value="1"/>
</dbReference>
<dbReference type="InterPro" id="IPR000629">
    <property type="entry name" value="RNA-helicase_DEAD-box_CS"/>
</dbReference>